<dbReference type="GO" id="GO:0003677">
    <property type="term" value="F:DNA binding"/>
    <property type="evidence" value="ECO:0007669"/>
    <property type="project" value="InterPro"/>
</dbReference>
<dbReference type="SUPFAM" id="SSF52980">
    <property type="entry name" value="Restriction endonuclease-like"/>
    <property type="match status" value="1"/>
</dbReference>
<dbReference type="EMBL" id="WOBN01000098">
    <property type="protein sequence ID" value="MUK51581.1"/>
    <property type="molecule type" value="Genomic_DNA"/>
</dbReference>
<reference evidence="2 4" key="1">
    <citation type="submission" date="2019-07" db="EMBL/GenBank/DDBJ databases">
        <title>Whole genome shotgun sequence of Aliivibrio fischeri NBRC 101058.</title>
        <authorList>
            <person name="Hosoyama A."/>
            <person name="Uohara A."/>
            <person name="Ohji S."/>
            <person name="Ichikawa N."/>
        </authorList>
    </citation>
    <scope>NUCLEOTIDE SEQUENCE [LARGE SCALE GENOMIC DNA]</scope>
    <source>
        <strain evidence="2 4">NBRC 101058</strain>
    </source>
</reference>
<dbReference type="InterPro" id="IPR011856">
    <property type="entry name" value="tRNA_endonuc-like_dom_sf"/>
</dbReference>
<organism evidence="2 4">
    <name type="scientific">Aliivibrio fischeri</name>
    <name type="common">Vibrio fischeri</name>
    <dbReference type="NCBI Taxonomy" id="668"/>
    <lineage>
        <taxon>Bacteria</taxon>
        <taxon>Pseudomonadati</taxon>
        <taxon>Pseudomonadota</taxon>
        <taxon>Gammaproteobacteria</taxon>
        <taxon>Vibrionales</taxon>
        <taxon>Vibrionaceae</taxon>
        <taxon>Aliivibrio</taxon>
    </lineage>
</organism>
<dbReference type="GO" id="GO:0009307">
    <property type="term" value="P:DNA restriction-modification system"/>
    <property type="evidence" value="ECO:0007669"/>
    <property type="project" value="InterPro"/>
</dbReference>
<dbReference type="RefSeq" id="WP_146867065.1">
    <property type="nucleotide sequence ID" value="NZ_BJTZ01000136.1"/>
</dbReference>
<accession>A0A510UNM1</accession>
<dbReference type="InterPro" id="IPR007560">
    <property type="entry name" value="Restrct_endonuc_IV_Mrr"/>
</dbReference>
<evidence type="ECO:0000259" key="1">
    <source>
        <dbReference type="Pfam" id="PF04471"/>
    </source>
</evidence>
<proteinExistence type="predicted"/>
<evidence type="ECO:0000313" key="2">
    <source>
        <dbReference type="EMBL" id="GEK16248.1"/>
    </source>
</evidence>
<evidence type="ECO:0000313" key="4">
    <source>
        <dbReference type="Proteomes" id="UP000321787"/>
    </source>
</evidence>
<dbReference type="EMBL" id="BJTZ01000136">
    <property type="protein sequence ID" value="GEK16248.1"/>
    <property type="molecule type" value="Genomic_DNA"/>
</dbReference>
<dbReference type="AlphaFoldDB" id="A0A510UNM1"/>
<evidence type="ECO:0000313" key="3">
    <source>
        <dbReference type="EMBL" id="MUK51581.1"/>
    </source>
</evidence>
<protein>
    <recommendedName>
        <fullName evidence="1">Restriction endonuclease type IV Mrr domain-containing protein</fullName>
    </recommendedName>
</protein>
<feature type="domain" description="Restriction endonuclease type IV Mrr" evidence="1">
    <location>
        <begin position="121"/>
        <end position="189"/>
    </location>
</feature>
<dbReference type="InterPro" id="IPR011335">
    <property type="entry name" value="Restrct_endonuc-II-like"/>
</dbReference>
<dbReference type="Pfam" id="PF04471">
    <property type="entry name" value="Mrr_cat"/>
    <property type="match status" value="1"/>
</dbReference>
<gene>
    <name evidence="2" type="ORF">AFI02nite_42840</name>
    <name evidence="3" type="ORF">GNP88_21145</name>
</gene>
<evidence type="ECO:0000313" key="5">
    <source>
        <dbReference type="Proteomes" id="UP000448038"/>
    </source>
</evidence>
<reference evidence="3 5" key="2">
    <citation type="submission" date="2019-11" db="EMBL/GenBank/DDBJ databases">
        <title>Using colonization assays and comparative genomics to discover symbiosis behaviors and factors in Vibrio fischeri.</title>
        <authorList>
            <person name="Bongrand C."/>
            <person name="Moriano-Gutierrez S."/>
            <person name="Arevalo P."/>
            <person name="Mcfall-Ngai M."/>
            <person name="Visick K."/>
            <person name="Polz M.F."/>
            <person name="Ruby E.G."/>
        </authorList>
    </citation>
    <scope>NUCLEOTIDE SEQUENCE [LARGE SCALE GENOMIC DNA]</scope>
    <source>
        <strain evidence="5">emors.4.1</strain>
        <strain evidence="3">Emors.4.1</strain>
    </source>
</reference>
<name>A0A510UNM1_ALIFS</name>
<dbReference type="Proteomes" id="UP000321787">
    <property type="component" value="Unassembled WGS sequence"/>
</dbReference>
<dbReference type="GO" id="GO:0004519">
    <property type="term" value="F:endonuclease activity"/>
    <property type="evidence" value="ECO:0007669"/>
    <property type="project" value="InterPro"/>
</dbReference>
<dbReference type="Gene3D" id="3.40.1350.10">
    <property type="match status" value="1"/>
</dbReference>
<sequence length="242" mass="27751">MKIKFNRCVRTASSESYILFLESENVGSLDLHFSDCVYGTVVFTKIFNSSEQKKIFEQIENEIVDSVVPREDFIFNVYQSEDIGMYADTISEEDRAYEPAKVKDFEDISKLVKSAIGKKRNIQGKLTEHIAVDFFNSLGYNAARAGSYYDHMKIDVIAESENELILVQVKSGSISIKKIEEAVKSISEFNHSKEKTVAFLASEFPVRSEQLRKELSSRYGMSIQFYHSYQVLKSLPEYKNSF</sequence>
<dbReference type="Proteomes" id="UP000448038">
    <property type="component" value="Unassembled WGS sequence"/>
</dbReference>
<comment type="caution">
    <text evidence="2">The sequence shown here is derived from an EMBL/GenBank/DDBJ whole genome shotgun (WGS) entry which is preliminary data.</text>
</comment>